<dbReference type="InterPro" id="IPR026876">
    <property type="entry name" value="Fn3_assoc_repeat"/>
</dbReference>
<organism evidence="2 3">
    <name type="scientific">Thermosynechococcus sichuanensis E542</name>
    <dbReference type="NCBI Taxonomy" id="2016101"/>
    <lineage>
        <taxon>Bacteria</taxon>
        <taxon>Bacillati</taxon>
        <taxon>Cyanobacteriota</taxon>
        <taxon>Cyanophyceae</taxon>
        <taxon>Acaryochloridales</taxon>
        <taxon>Thermosynechococcaceae</taxon>
        <taxon>Thermosynechococcus</taxon>
        <taxon>Thermosynechococcus sichuanensis</taxon>
    </lineage>
</organism>
<dbReference type="Proteomes" id="UP000261812">
    <property type="component" value="Chromosome"/>
</dbReference>
<dbReference type="EMBL" id="CP032152">
    <property type="protein sequence ID" value="QLL29357.1"/>
    <property type="molecule type" value="Genomic_DNA"/>
</dbReference>
<keyword evidence="3" id="KW-1185">Reference proteome</keyword>
<feature type="region of interest" description="Disordered" evidence="1">
    <location>
        <begin position="739"/>
        <end position="764"/>
    </location>
</feature>
<dbReference type="AlphaFoldDB" id="A0A7D6JRW9"/>
<dbReference type="Pfam" id="PF04465">
    <property type="entry name" value="DUF499"/>
    <property type="match status" value="1"/>
</dbReference>
<evidence type="ECO:0000256" key="1">
    <source>
        <dbReference type="SAM" id="MobiDB-lite"/>
    </source>
</evidence>
<evidence type="ECO:0000313" key="2">
    <source>
        <dbReference type="EMBL" id="QLL29357.1"/>
    </source>
</evidence>
<gene>
    <name evidence="2" type="ORF">D3A95_09670</name>
</gene>
<dbReference type="KEGG" id="tsq:D3A95_09670"/>
<dbReference type="InterPro" id="IPR007555">
    <property type="entry name" value="DUF499"/>
</dbReference>
<sequence>MESVRKACVLQPNALSIRVSDQVEKLEELIIAEGDGVAFFERTYITEGMRSLIEEGLKRLAGCSSQAVFHLKQAMGGGKTHLLVGFGLLAKHLSLRQRIVPELSDRYPFESAAIAAFNGRNDPPRFFWGEIATQLGQPETFQRFWQQGPVAPAEEDWLQLFDQPQPILILLDELPPYFQNLASRSAGMVTVADIATRAFANLLTAASKKRNVCVVVSDLAAAYETGSRLINRALEDARSELGRQERVITPVDLSTDEVYNILKKRLFAQLPPPETIRAIANAYAAKLTEAAKAKTIQRDAVDLANEIYNTYPFHPRLKNLIALFKENENFKQTRGLLELTSLLLRSVWQRPTDDVYLLGAQHFDLSIPDVRDKLTEISQMRDVISRDIWDAEGSAHAQIIDQTTQHRAATEIATLLLTASCSTAVNAVKGLTPDEIVAHLLTPTTHASEITAAFNELKNTAWYLHHTAEGRYYFDRQENLTKLLKSLATEAPENKIDERIRTKLRQMFEPKRKTAYTDVLPLPRLDEVVEKLRRDRVLLILEPNHPIPSAQLTELFANLTQKNHLLVLTGEKSHMASLTEAARYDYAAQEADKRIPKGHPQREELENKQAEYAHQFTTTVESLFDKVVFPIQRPGREPQLVSKTLITRDPHQPFDGELQIEQTLSRDPIKLYLDVEKDYNALVEKAELLLWPENQDDTRWSDVGDRYAEQPGMPWLPPRGLDQLRTLACQRGRWEDLSNGYLTKKPRPKRTSVQVIPESGPDEKGTVRLRVTPINVGANAMIFYAEESDTVSELSPRLQETHLTTNALKVTFLVKDPTGKSETGDPYTWRNQLTIRNQLTVRDGQRFVELFVAPRGKLRYTLDGSEPRNGIEYTEPIQIGDGEVLLQVLAIADDLETKAKFTFPAVHSPRATTPSIVTDKPAQWKPRKGALISSRQKIFQGLEVADRAQTKFRGVVLNLGQGKAIMSLTIGSDLAVEAVFLKQLLSQMMTLFPPDAPLTLTFQEANLTTAHDLQKLAEELGLSVSHDDVYQ</sequence>
<evidence type="ECO:0000313" key="3">
    <source>
        <dbReference type="Proteomes" id="UP000261812"/>
    </source>
</evidence>
<dbReference type="NCBIfam" id="NF042962">
    <property type="entry name" value="DUF499_antiphage"/>
    <property type="match status" value="1"/>
</dbReference>
<accession>A0A7D6JRW9</accession>
<proteinExistence type="predicted"/>
<dbReference type="RefSeq" id="WP_181494812.1">
    <property type="nucleotide sequence ID" value="NZ_CP032152.1"/>
</dbReference>
<dbReference type="Pfam" id="PF13287">
    <property type="entry name" value="Fn3_assoc"/>
    <property type="match status" value="1"/>
</dbReference>
<name>A0A7D6JRW9_9CYAN</name>
<protein>
    <submittedName>
        <fullName evidence="2">DUF499 domain-containing protein</fullName>
    </submittedName>
</protein>
<reference evidence="3" key="1">
    <citation type="submission" date="2018-09" db="EMBL/GenBank/DDBJ databases">
        <title>Complete genome sequence of thermophilic cyanobacteria strain Thermosynechococcus elongatus PKUAC-SCTE542.</title>
        <authorList>
            <person name="Liang Y."/>
            <person name="Tang J."/>
            <person name="Daroch M."/>
        </authorList>
    </citation>
    <scope>NUCLEOTIDE SEQUENCE [LARGE SCALE GENOMIC DNA]</scope>
    <source>
        <strain evidence="3">E542</strain>
    </source>
</reference>